<name>A0AAN5I930_9BILA</name>
<feature type="region of interest" description="Disordered" evidence="2">
    <location>
        <begin position="304"/>
        <end position="323"/>
    </location>
</feature>
<keyword evidence="1" id="KW-0560">Oxidoreductase</keyword>
<dbReference type="Gene3D" id="3.40.50.720">
    <property type="entry name" value="NAD(P)-binding Rossmann-like Domain"/>
    <property type="match status" value="1"/>
</dbReference>
<evidence type="ECO:0008006" key="5">
    <source>
        <dbReference type="Google" id="ProtNLM"/>
    </source>
</evidence>
<dbReference type="SUPFAM" id="SSF51735">
    <property type="entry name" value="NAD(P)-binding Rossmann-fold domains"/>
    <property type="match status" value="1"/>
</dbReference>
<sequence length="342" mass="39234">RNREKCFKVRDDIMRTTGNKEVHCRQCDLSDFDSVVSFVSQHSKGKFELDRIDGVVHNAAVMDSERKVNKDGIESTLATNHLGPFLLTELLLEKLKAQSDPVRLVFVNTNIIKLSTNFNFANFNEELQPKEPISDEEKARPKEWDGYEVYKRSKLGEAMFAKDLAEKVKNSNISVTMADPVFAHTNLWPHALPHFLFRWIMHSFLWSFSFIGGSTKRAAQPVLYAVADPEMEGKNGVFINRDGLAEQEWGENVEDEEARRKLWAGSEELTRLPDRLSDLRRSIEILEIEAKKNVEVTKNLVSDKQVPSHEEIEKKKKKKSDEITKAVETKPVPKSTFIYDLP</sequence>
<accession>A0AAN5I930</accession>
<dbReference type="PANTHER" id="PTHR43157">
    <property type="entry name" value="PHOSPHATIDYLINOSITOL-GLYCAN BIOSYNTHESIS CLASS F PROTEIN-RELATED"/>
    <property type="match status" value="1"/>
</dbReference>
<protein>
    <recommendedName>
        <fullName evidence="5">Dehydrogenase</fullName>
    </recommendedName>
</protein>
<evidence type="ECO:0000256" key="1">
    <source>
        <dbReference type="ARBA" id="ARBA00023002"/>
    </source>
</evidence>
<keyword evidence="4" id="KW-1185">Reference proteome</keyword>
<evidence type="ECO:0000313" key="3">
    <source>
        <dbReference type="EMBL" id="GMR57192.1"/>
    </source>
</evidence>
<dbReference type="PANTHER" id="PTHR43157:SF68">
    <property type="entry name" value="RETINOL DEHYDROGENASE 13"/>
    <property type="match status" value="1"/>
</dbReference>
<dbReference type="GO" id="GO:0016491">
    <property type="term" value="F:oxidoreductase activity"/>
    <property type="evidence" value="ECO:0007669"/>
    <property type="project" value="UniProtKB-KW"/>
</dbReference>
<dbReference type="EMBL" id="BTRK01000006">
    <property type="protein sequence ID" value="GMR57192.1"/>
    <property type="molecule type" value="Genomic_DNA"/>
</dbReference>
<proteinExistence type="predicted"/>
<dbReference type="Pfam" id="PF00106">
    <property type="entry name" value="adh_short"/>
    <property type="match status" value="1"/>
</dbReference>
<gene>
    <name evidence="3" type="ORF">PMAYCL1PPCAC_27387</name>
</gene>
<comment type="caution">
    <text evidence="3">The sequence shown here is derived from an EMBL/GenBank/DDBJ whole genome shotgun (WGS) entry which is preliminary data.</text>
</comment>
<dbReference type="InterPro" id="IPR002347">
    <property type="entry name" value="SDR_fam"/>
</dbReference>
<evidence type="ECO:0000256" key="2">
    <source>
        <dbReference type="SAM" id="MobiDB-lite"/>
    </source>
</evidence>
<dbReference type="AlphaFoldDB" id="A0AAN5I930"/>
<feature type="compositionally biased region" description="Basic and acidic residues" evidence="2">
    <location>
        <begin position="306"/>
        <end position="323"/>
    </location>
</feature>
<organism evidence="3 4">
    <name type="scientific">Pristionchus mayeri</name>
    <dbReference type="NCBI Taxonomy" id="1317129"/>
    <lineage>
        <taxon>Eukaryota</taxon>
        <taxon>Metazoa</taxon>
        <taxon>Ecdysozoa</taxon>
        <taxon>Nematoda</taxon>
        <taxon>Chromadorea</taxon>
        <taxon>Rhabditida</taxon>
        <taxon>Rhabditina</taxon>
        <taxon>Diplogasteromorpha</taxon>
        <taxon>Diplogasteroidea</taxon>
        <taxon>Neodiplogasteridae</taxon>
        <taxon>Pristionchus</taxon>
    </lineage>
</organism>
<dbReference type="InterPro" id="IPR036291">
    <property type="entry name" value="NAD(P)-bd_dom_sf"/>
</dbReference>
<evidence type="ECO:0000313" key="4">
    <source>
        <dbReference type="Proteomes" id="UP001328107"/>
    </source>
</evidence>
<dbReference type="Proteomes" id="UP001328107">
    <property type="component" value="Unassembled WGS sequence"/>
</dbReference>
<reference evidence="4" key="1">
    <citation type="submission" date="2022-10" db="EMBL/GenBank/DDBJ databases">
        <title>Genome assembly of Pristionchus species.</title>
        <authorList>
            <person name="Yoshida K."/>
            <person name="Sommer R.J."/>
        </authorList>
    </citation>
    <scope>NUCLEOTIDE SEQUENCE [LARGE SCALE GENOMIC DNA]</scope>
    <source>
        <strain evidence="4">RS5460</strain>
    </source>
</reference>
<feature type="non-terminal residue" evidence="3">
    <location>
        <position position="1"/>
    </location>
</feature>